<gene>
    <name evidence="1" type="ORF">UFOPK3564_03062</name>
</gene>
<accession>A0A6J7JI31</accession>
<organism evidence="1">
    <name type="scientific">freshwater metagenome</name>
    <dbReference type="NCBI Taxonomy" id="449393"/>
    <lineage>
        <taxon>unclassified sequences</taxon>
        <taxon>metagenomes</taxon>
        <taxon>ecological metagenomes</taxon>
    </lineage>
</organism>
<sequence>MPRPTALAAIPAIAVLGLAAVPAASSAATIAPSSACYSTLFQNSKLTYQPMTGTITGGTPGGRFQIFGVGGKASSQVGNFDAAGNAGYSITSYSSPGINPSAGRTVELQVREFAAGGSPITGSTKVKVSTIAIDVKNTPRSPRAKRVIRVSGTPFAGQRLYGFVVRGSKSTRVLKRISMGTANACGYARTRGVVAPSNYRTGSYRLYINAGKKLDKSKAIGYGFRISRRSF</sequence>
<proteinExistence type="predicted"/>
<dbReference type="AlphaFoldDB" id="A0A6J7JI31"/>
<evidence type="ECO:0000313" key="1">
    <source>
        <dbReference type="EMBL" id="CAB4943045.1"/>
    </source>
</evidence>
<protein>
    <submittedName>
        <fullName evidence="1">Unannotated protein</fullName>
    </submittedName>
</protein>
<reference evidence="1" key="1">
    <citation type="submission" date="2020-05" db="EMBL/GenBank/DDBJ databases">
        <authorList>
            <person name="Chiriac C."/>
            <person name="Salcher M."/>
            <person name="Ghai R."/>
            <person name="Kavagutti S V."/>
        </authorList>
    </citation>
    <scope>NUCLEOTIDE SEQUENCE</scope>
</reference>
<name>A0A6J7JI31_9ZZZZ</name>
<dbReference type="EMBL" id="CAFBMK010000261">
    <property type="protein sequence ID" value="CAB4943045.1"/>
    <property type="molecule type" value="Genomic_DNA"/>
</dbReference>